<keyword evidence="2 10" id="KW-0963">Cytoplasm</keyword>
<dbReference type="HAMAP" id="MF_00019">
    <property type="entry name" value="PlsX"/>
    <property type="match status" value="1"/>
</dbReference>
<accession>A0A1U9NMM8</accession>
<dbReference type="EC" id="2.3.1.274" evidence="8 10"/>
<evidence type="ECO:0000313" key="12">
    <source>
        <dbReference type="Proteomes" id="UP000189674"/>
    </source>
</evidence>
<dbReference type="KEGG" id="alus:STSP2_02346"/>
<evidence type="ECO:0000313" key="11">
    <source>
        <dbReference type="EMBL" id="AQT69159.1"/>
    </source>
</evidence>
<reference evidence="12" key="1">
    <citation type="submission" date="2017-02" db="EMBL/GenBank/DDBJ databases">
        <title>Comparative genomics and description of representatives of a novel lineage of planctomycetes thriving in anoxic sediments.</title>
        <authorList>
            <person name="Spring S."/>
            <person name="Bunk B."/>
            <person name="Sproer C."/>
        </authorList>
    </citation>
    <scope>NUCLEOTIDE SEQUENCE [LARGE SCALE GENOMIC DNA]</scope>
    <source>
        <strain evidence="12">ST-NAGAB-D1</strain>
    </source>
</reference>
<evidence type="ECO:0000256" key="7">
    <source>
        <dbReference type="ARBA" id="ARBA00023264"/>
    </source>
</evidence>
<dbReference type="EMBL" id="CP019791">
    <property type="protein sequence ID" value="AQT69159.1"/>
    <property type="molecule type" value="Genomic_DNA"/>
</dbReference>
<dbReference type="Pfam" id="PF02504">
    <property type="entry name" value="FA_synthesis"/>
    <property type="match status" value="1"/>
</dbReference>
<dbReference type="UniPathway" id="UPA00085"/>
<dbReference type="NCBIfam" id="TIGR00182">
    <property type="entry name" value="plsX"/>
    <property type="match status" value="1"/>
</dbReference>
<dbReference type="PIRSF" id="PIRSF002465">
    <property type="entry name" value="Phsphlp_syn_PlsX"/>
    <property type="match status" value="1"/>
</dbReference>
<proteinExistence type="inferred from homology"/>
<sequence>MRIAVDAMGGDHAPDEIVKGVLEARKCLDKEDELVLIGVKEKIEPHLPSKWRFPSGLSVVDAPEIIGMDEAPVEALRKKKKSSIALMAKMAASGEFDTIISAGNTGACVAACQLRMRNLEGVNRPGIAVTLPTFGGPVTVCDVGANVACKPINLYQYAVMSSVYARRMLGIENPRVALMGIGAEAGKGNTLVKRTRELLDADENINFIGNIEGRDIFDGTCDVAICEGFVGNVVLKLTEGLVDGLFRAIKQELLDEGLRLAMKFKPVMMRIYQKYDYHEYGGALLLGVNGNSIICHGTSKSRTIKNAIMASKKFVNMEINEAIVEYLSTSTVRPNSE</sequence>
<evidence type="ECO:0000256" key="9">
    <source>
        <dbReference type="ARBA" id="ARBA00046608"/>
    </source>
</evidence>
<protein>
    <recommendedName>
        <fullName evidence="8 10">Phosphate acyltransferase</fullName>
        <ecNumber evidence="8 10">2.3.1.274</ecNumber>
    </recommendedName>
    <alternativeName>
        <fullName evidence="10">Acyl-ACP phosphotransacylase</fullName>
    </alternativeName>
    <alternativeName>
        <fullName evidence="10">Acyl-[acyl-carrier-protein]--phosphate acyltransferase</fullName>
    </alternativeName>
    <alternativeName>
        <fullName evidence="10">Phosphate-acyl-ACP acyltransferase</fullName>
    </alternativeName>
</protein>
<keyword evidence="12" id="KW-1185">Reference proteome</keyword>
<comment type="function">
    <text evidence="10">Catalyzes the reversible formation of acyl-phosphate (acyl-PO(4)) from acyl-[acyl-carrier-protein] (acyl-ACP). This enzyme utilizes acyl-ACP as fatty acyl donor, but not acyl-CoA.</text>
</comment>
<keyword evidence="3 10" id="KW-0444">Lipid biosynthesis</keyword>
<evidence type="ECO:0000256" key="8">
    <source>
        <dbReference type="ARBA" id="ARBA00024069"/>
    </source>
</evidence>
<keyword evidence="6 10" id="KW-0594">Phospholipid biosynthesis</keyword>
<keyword evidence="7 10" id="KW-1208">Phospholipid metabolism</keyword>
<evidence type="ECO:0000256" key="10">
    <source>
        <dbReference type="HAMAP-Rule" id="MF_00019"/>
    </source>
</evidence>
<gene>
    <name evidence="10 11" type="primary">plsX</name>
    <name evidence="11" type="ORF">STSP2_02346</name>
</gene>
<dbReference type="InterPro" id="IPR012281">
    <property type="entry name" value="Phospholipid_synth_PlsX-like"/>
</dbReference>
<evidence type="ECO:0000256" key="6">
    <source>
        <dbReference type="ARBA" id="ARBA00023209"/>
    </source>
</evidence>
<comment type="similarity">
    <text evidence="10">Belongs to the PlsX family.</text>
</comment>
<dbReference type="GO" id="GO:0006633">
    <property type="term" value="P:fatty acid biosynthetic process"/>
    <property type="evidence" value="ECO:0007669"/>
    <property type="project" value="UniProtKB-UniRule"/>
</dbReference>
<comment type="subunit">
    <text evidence="9 10">Homodimer. Probably interacts with PlsY.</text>
</comment>
<evidence type="ECO:0000256" key="2">
    <source>
        <dbReference type="ARBA" id="ARBA00022490"/>
    </source>
</evidence>
<dbReference type="SUPFAM" id="SSF53659">
    <property type="entry name" value="Isocitrate/Isopropylmalate dehydrogenase-like"/>
    <property type="match status" value="1"/>
</dbReference>
<dbReference type="InterPro" id="IPR003664">
    <property type="entry name" value="FA_synthesis"/>
</dbReference>
<dbReference type="GO" id="GO:0008654">
    <property type="term" value="P:phospholipid biosynthetic process"/>
    <property type="evidence" value="ECO:0007669"/>
    <property type="project" value="UniProtKB-KW"/>
</dbReference>
<evidence type="ECO:0000256" key="4">
    <source>
        <dbReference type="ARBA" id="ARBA00022679"/>
    </source>
</evidence>
<dbReference type="GO" id="GO:0005737">
    <property type="term" value="C:cytoplasm"/>
    <property type="evidence" value="ECO:0007669"/>
    <property type="project" value="UniProtKB-SubCell"/>
</dbReference>
<dbReference type="STRING" id="1936003.STSP2_02346"/>
<dbReference type="RefSeq" id="WP_146662720.1">
    <property type="nucleotide sequence ID" value="NZ_CP019791.1"/>
</dbReference>
<name>A0A1U9NMM8_9BACT</name>
<organism evidence="11 12">
    <name type="scientific">Anaerohalosphaera lusitana</name>
    <dbReference type="NCBI Taxonomy" id="1936003"/>
    <lineage>
        <taxon>Bacteria</taxon>
        <taxon>Pseudomonadati</taxon>
        <taxon>Planctomycetota</taxon>
        <taxon>Phycisphaerae</taxon>
        <taxon>Sedimentisphaerales</taxon>
        <taxon>Anaerohalosphaeraceae</taxon>
        <taxon>Anaerohalosphaera</taxon>
    </lineage>
</organism>
<keyword evidence="11" id="KW-0012">Acyltransferase</keyword>
<dbReference type="AlphaFoldDB" id="A0A1U9NMM8"/>
<dbReference type="Proteomes" id="UP000189674">
    <property type="component" value="Chromosome"/>
</dbReference>
<keyword evidence="4 10" id="KW-0808">Transferase</keyword>
<dbReference type="OrthoDB" id="9806408at2"/>
<comment type="pathway">
    <text evidence="10">Lipid metabolism; phospholipid metabolism.</text>
</comment>
<dbReference type="GO" id="GO:0043811">
    <property type="term" value="F:phosphate:acyl-[acyl carrier protein] acyltransferase activity"/>
    <property type="evidence" value="ECO:0007669"/>
    <property type="project" value="UniProtKB-UniRule"/>
</dbReference>
<comment type="catalytic activity">
    <reaction evidence="1 10">
        <text>a fatty acyl-[ACP] + phosphate = an acyl phosphate + holo-[ACP]</text>
        <dbReference type="Rhea" id="RHEA:42292"/>
        <dbReference type="Rhea" id="RHEA-COMP:9685"/>
        <dbReference type="Rhea" id="RHEA-COMP:14125"/>
        <dbReference type="ChEBI" id="CHEBI:43474"/>
        <dbReference type="ChEBI" id="CHEBI:59918"/>
        <dbReference type="ChEBI" id="CHEBI:64479"/>
        <dbReference type="ChEBI" id="CHEBI:138651"/>
        <dbReference type="EC" id="2.3.1.274"/>
    </reaction>
</comment>
<evidence type="ECO:0000256" key="5">
    <source>
        <dbReference type="ARBA" id="ARBA00023098"/>
    </source>
</evidence>
<evidence type="ECO:0000256" key="3">
    <source>
        <dbReference type="ARBA" id="ARBA00022516"/>
    </source>
</evidence>
<comment type="subcellular location">
    <subcellularLocation>
        <location evidence="10">Cytoplasm</location>
    </subcellularLocation>
    <text evidence="10">Associated with the membrane possibly through PlsY.</text>
</comment>
<evidence type="ECO:0000256" key="1">
    <source>
        <dbReference type="ARBA" id="ARBA00001232"/>
    </source>
</evidence>
<keyword evidence="5 10" id="KW-0443">Lipid metabolism</keyword>
<dbReference type="PANTHER" id="PTHR30100">
    <property type="entry name" value="FATTY ACID/PHOSPHOLIPID SYNTHESIS PROTEIN PLSX"/>
    <property type="match status" value="1"/>
</dbReference>
<dbReference type="Gene3D" id="3.40.718.10">
    <property type="entry name" value="Isopropylmalate Dehydrogenase"/>
    <property type="match status" value="1"/>
</dbReference>
<dbReference type="PANTHER" id="PTHR30100:SF1">
    <property type="entry name" value="PHOSPHATE ACYLTRANSFERASE"/>
    <property type="match status" value="1"/>
</dbReference>